<dbReference type="OrthoDB" id="5178565at2"/>
<dbReference type="GO" id="GO:0046872">
    <property type="term" value="F:metal ion binding"/>
    <property type="evidence" value="ECO:0007669"/>
    <property type="project" value="InterPro"/>
</dbReference>
<dbReference type="Proteomes" id="UP000199651">
    <property type="component" value="Unassembled WGS sequence"/>
</dbReference>
<evidence type="ECO:0000313" key="3">
    <source>
        <dbReference type="Proteomes" id="UP000199651"/>
    </source>
</evidence>
<dbReference type="NCBIfam" id="TIGR03083">
    <property type="entry name" value="maleylpyruvate isomerase family mycothiol-dependent enzyme"/>
    <property type="match status" value="1"/>
</dbReference>
<organism evidence="2 3">
    <name type="scientific">Actinokineospora alba</name>
    <dbReference type="NCBI Taxonomy" id="504798"/>
    <lineage>
        <taxon>Bacteria</taxon>
        <taxon>Bacillati</taxon>
        <taxon>Actinomycetota</taxon>
        <taxon>Actinomycetes</taxon>
        <taxon>Pseudonocardiales</taxon>
        <taxon>Pseudonocardiaceae</taxon>
        <taxon>Actinokineospora</taxon>
    </lineage>
</organism>
<dbReference type="RefSeq" id="WP_091368427.1">
    <property type="nucleotide sequence ID" value="NZ_FNDV01000003.1"/>
</dbReference>
<proteinExistence type="predicted"/>
<evidence type="ECO:0000259" key="1">
    <source>
        <dbReference type="Pfam" id="PF11716"/>
    </source>
</evidence>
<dbReference type="AlphaFoldDB" id="A0A1H0F0J6"/>
<accession>A0A1H0F0J6</accession>
<dbReference type="InterPro" id="IPR024344">
    <property type="entry name" value="MDMPI_metal-binding"/>
</dbReference>
<reference evidence="3" key="1">
    <citation type="submission" date="2016-10" db="EMBL/GenBank/DDBJ databases">
        <authorList>
            <person name="Varghese N."/>
            <person name="Submissions S."/>
        </authorList>
    </citation>
    <scope>NUCLEOTIDE SEQUENCE [LARGE SCALE GENOMIC DNA]</scope>
    <source>
        <strain evidence="3">IBRC-M 10655</strain>
    </source>
</reference>
<keyword evidence="3" id="KW-1185">Reference proteome</keyword>
<protein>
    <submittedName>
        <fullName evidence="2">TIGR03083 family protein</fullName>
    </submittedName>
</protein>
<gene>
    <name evidence="2" type="ORF">SAMN05192558_101176</name>
</gene>
<dbReference type="Pfam" id="PF11716">
    <property type="entry name" value="MDMPI_N"/>
    <property type="match status" value="1"/>
</dbReference>
<sequence length="218" mass="23828">MNEDQVWAAIDTQRLRTADLLDNLTPAEWDEPSLCEGWTVRDVAGHLTLQQAGLGTALRGALRHPGSLNHMIRESGRYQARLPTERLVADIRGMVGSRRHNFGVTYLETLVDIVVHGQDIAVPLSRDLAVEPETAAAAATRVWAYQATRMGRQKARVFSDLPERSHRFTATDIEWSAGEGPELRGPIVAILLVLTGRAAGRSRLTGAGLDPTGRPPQA</sequence>
<dbReference type="SUPFAM" id="SSF109854">
    <property type="entry name" value="DinB/YfiT-like putative metalloenzymes"/>
    <property type="match status" value="1"/>
</dbReference>
<dbReference type="InterPro" id="IPR034660">
    <property type="entry name" value="DinB/YfiT-like"/>
</dbReference>
<dbReference type="STRING" id="504798.SAMN05421871_103693"/>
<evidence type="ECO:0000313" key="2">
    <source>
        <dbReference type="EMBL" id="SDN88162.1"/>
    </source>
</evidence>
<name>A0A1H0F0J6_9PSEU</name>
<dbReference type="InterPro" id="IPR017517">
    <property type="entry name" value="Maleyloyr_isom"/>
</dbReference>
<dbReference type="Gene3D" id="1.20.120.450">
    <property type="entry name" value="dinb family like domain"/>
    <property type="match status" value="1"/>
</dbReference>
<feature type="domain" description="Mycothiol-dependent maleylpyruvate isomerase metal-binding" evidence="1">
    <location>
        <begin position="15"/>
        <end position="99"/>
    </location>
</feature>
<dbReference type="EMBL" id="FNJB01000001">
    <property type="protein sequence ID" value="SDN88162.1"/>
    <property type="molecule type" value="Genomic_DNA"/>
</dbReference>